<gene>
    <name evidence="12" type="ORF">BN980_GECA06s01286g</name>
</gene>
<dbReference type="FunFam" id="3.30.830.10:FF:000004">
    <property type="entry name" value="Putative insulin-degrading enzyme"/>
    <property type="match status" value="1"/>
</dbReference>
<dbReference type="GO" id="GO:0005739">
    <property type="term" value="C:mitochondrion"/>
    <property type="evidence" value="ECO:0007669"/>
    <property type="project" value="TreeGrafter"/>
</dbReference>
<dbReference type="PANTHER" id="PTHR43690">
    <property type="entry name" value="NARDILYSIN"/>
    <property type="match status" value="1"/>
</dbReference>
<feature type="domain" description="Coenzyme PQQ synthesis protein F-like C-terminal lobe" evidence="11">
    <location>
        <begin position="762"/>
        <end position="860"/>
    </location>
</feature>
<evidence type="ECO:0000259" key="10">
    <source>
        <dbReference type="Pfam" id="PF16187"/>
    </source>
</evidence>
<comment type="caution">
    <text evidence="12">The sequence shown here is derived from an EMBL/GenBank/DDBJ whole genome shotgun (WGS) entry which is preliminary data.</text>
</comment>
<organism evidence="12 13">
    <name type="scientific">Geotrichum candidum</name>
    <name type="common">Oospora lactis</name>
    <name type="synonym">Dipodascus geotrichum</name>
    <dbReference type="NCBI Taxonomy" id="1173061"/>
    <lineage>
        <taxon>Eukaryota</taxon>
        <taxon>Fungi</taxon>
        <taxon>Dikarya</taxon>
        <taxon>Ascomycota</taxon>
        <taxon>Saccharomycotina</taxon>
        <taxon>Dipodascomycetes</taxon>
        <taxon>Dipodascales</taxon>
        <taxon>Dipodascaceae</taxon>
        <taxon>Geotrichum</taxon>
    </lineage>
</organism>
<evidence type="ECO:0000256" key="5">
    <source>
        <dbReference type="ARBA" id="ARBA00022833"/>
    </source>
</evidence>
<evidence type="ECO:0000256" key="6">
    <source>
        <dbReference type="ARBA" id="ARBA00023049"/>
    </source>
</evidence>
<dbReference type="Proteomes" id="UP000242525">
    <property type="component" value="Unassembled WGS sequence"/>
</dbReference>
<dbReference type="Pfam" id="PF05193">
    <property type="entry name" value="Peptidase_M16_C"/>
    <property type="match status" value="1"/>
</dbReference>
<dbReference type="GO" id="GO:0004222">
    <property type="term" value="F:metalloendopeptidase activity"/>
    <property type="evidence" value="ECO:0007669"/>
    <property type="project" value="InterPro"/>
</dbReference>
<dbReference type="GO" id="GO:0046872">
    <property type="term" value="F:metal ion binding"/>
    <property type="evidence" value="ECO:0007669"/>
    <property type="project" value="UniProtKB-KW"/>
</dbReference>
<evidence type="ECO:0000259" key="11">
    <source>
        <dbReference type="Pfam" id="PF22456"/>
    </source>
</evidence>
<feature type="domain" description="Peptidase M16 C-terminal" evidence="9">
    <location>
        <begin position="191"/>
        <end position="366"/>
    </location>
</feature>
<evidence type="ECO:0000313" key="13">
    <source>
        <dbReference type="Proteomes" id="UP000242525"/>
    </source>
</evidence>
<evidence type="ECO:0000256" key="4">
    <source>
        <dbReference type="ARBA" id="ARBA00022801"/>
    </source>
</evidence>
<dbReference type="Pfam" id="PF00675">
    <property type="entry name" value="Peptidase_M16"/>
    <property type="match status" value="1"/>
</dbReference>
<reference evidence="12" key="1">
    <citation type="submission" date="2014-03" db="EMBL/GenBank/DDBJ databases">
        <authorList>
            <person name="Casaregola S."/>
        </authorList>
    </citation>
    <scope>NUCLEOTIDE SEQUENCE [LARGE SCALE GENOMIC DNA]</scope>
    <source>
        <strain evidence="12">CLIB 918</strain>
    </source>
</reference>
<keyword evidence="13" id="KW-1185">Reference proteome</keyword>
<dbReference type="GO" id="GO:0051603">
    <property type="term" value="P:proteolysis involved in protein catabolic process"/>
    <property type="evidence" value="ECO:0007669"/>
    <property type="project" value="TreeGrafter"/>
</dbReference>
<evidence type="ECO:0000259" key="8">
    <source>
        <dbReference type="Pfam" id="PF00675"/>
    </source>
</evidence>
<sequence length="1030" mass="117305">MKSISITEKPLVDKREYRLITLDNELEALLIHDPETDKASAALDVNVGSFSDPADLNGLAHFCEHLLFMGTAKYPKENEYNEFLSAHGGHSNAYTSSDDTNYYFEVGPEHLEKALDIFAQFFIEPLFSESCKDREVRAVDSENKKNLQNDLWRLHQLDRSLSNPKHPISKFSTGNLETLEENPNSQNINVRDRLIQFYKEHYSANLMKVVVIGRESLDQLQEWVTEKFSAVPNTNKSKPFYDASPYAPENINVLIKAKPVKDIKRLSLRFPIPDLLDYYEIKPAQYLSHCIGHEGPGSLLHYFKEKGLASELSAGAMRISKGHEFYIIDIDLNPEGVEKYDQVLLNVFEYLKLLNSNKIEEWLYKELETMARVNFWYKSKTDASRTTSHLASQMQRPIPREQILSSSLIRDFDPEAIGKIIACLNPDNFRATLVAQSLEGLDKTEKWYGTEYSIQKFDDEFVKKLHNVGQNPDLYLPAKNEFIPENLNVDVLKVESPLKQPILLKNTKQLKVWYKKDDTFWTPKARVKVLIKSPSTYNSPASFAKTVLLLNLLDDEILKFSYAAEIAGLTGSVSSFKEGIVINASGYNDKLHLLLEDILKTIKSIEIKEANFNIWKERTIRSYRNHSFGVPYSQSNSHFTYLLNETTWTLEEKETALAGVTFEDLVEHSKKFLQYGRIEVGAFGNLSKKDALQIADSTIEILKPLPLSPSEDVALRSYFLPESALYNYTIKLKDENNINSCIEYFIQCGLSTEKRTGPVLELFAAILHEPIFNQLRTKEQLGYVVFSGIRPTRTTQGFRILIQSEKPTDYLAKRVNYFLSNKVSNIIKGLSSEEFEKFKASLIAKKLEKHQNLSEESEHYFGQISSGFYDFLGYERDVEVLRDVKVEEVLEFFEKHIAPASTTRSAVVVNLVSQKSKGDELEDLASILLNISDDNGVRIEVPEMVKISEQIKGKSVPEVLQFVEKFFVEEKKIEKAKAQDIIAKTVAEIANNPNAGIIVDDIGEFKAGLILTAAPLPKVDLTHYLENGKL</sequence>
<feature type="domain" description="Peptidase M16 N-terminal" evidence="8">
    <location>
        <begin position="29"/>
        <end position="165"/>
    </location>
</feature>
<evidence type="ECO:0000256" key="2">
    <source>
        <dbReference type="ARBA" id="ARBA00022670"/>
    </source>
</evidence>
<dbReference type="InterPro" id="IPR001431">
    <property type="entry name" value="Pept_M16_Zn_BS"/>
</dbReference>
<feature type="domain" description="Peptidase M16 middle/third" evidence="10">
    <location>
        <begin position="375"/>
        <end position="654"/>
    </location>
</feature>
<keyword evidence="6 12" id="KW-0482">Metalloprotease</keyword>
<dbReference type="InterPro" id="IPR050626">
    <property type="entry name" value="Peptidase_M16"/>
</dbReference>
<proteinExistence type="inferred from homology"/>
<evidence type="ECO:0000259" key="9">
    <source>
        <dbReference type="Pfam" id="PF05193"/>
    </source>
</evidence>
<dbReference type="PROSITE" id="PS00143">
    <property type="entry name" value="INSULINASE"/>
    <property type="match status" value="1"/>
</dbReference>
<dbReference type="InterPro" id="IPR032632">
    <property type="entry name" value="Peptidase_M16_M"/>
</dbReference>
<dbReference type="GO" id="GO:0043171">
    <property type="term" value="P:peptide catabolic process"/>
    <property type="evidence" value="ECO:0007669"/>
    <property type="project" value="TreeGrafter"/>
</dbReference>
<comment type="similarity">
    <text evidence="1 7">Belongs to the peptidase M16 family.</text>
</comment>
<keyword evidence="4" id="KW-0378">Hydrolase</keyword>
<dbReference type="Pfam" id="PF16187">
    <property type="entry name" value="Peptidase_M16_M"/>
    <property type="match status" value="1"/>
</dbReference>
<dbReference type="STRING" id="1173061.A0A0J9X9F8"/>
<dbReference type="Pfam" id="PF22456">
    <property type="entry name" value="PqqF-like_C_4"/>
    <property type="match status" value="1"/>
</dbReference>
<dbReference type="InterPro" id="IPR007863">
    <property type="entry name" value="Peptidase_M16_C"/>
</dbReference>
<evidence type="ECO:0000256" key="1">
    <source>
        <dbReference type="ARBA" id="ARBA00007261"/>
    </source>
</evidence>
<evidence type="ECO:0000256" key="7">
    <source>
        <dbReference type="RuleBase" id="RU004447"/>
    </source>
</evidence>
<accession>A0A0J9X9F8</accession>
<keyword evidence="3" id="KW-0479">Metal-binding</keyword>
<keyword evidence="5" id="KW-0862">Zinc</keyword>
<dbReference type="InterPro" id="IPR054734">
    <property type="entry name" value="PqqF-like_C_4"/>
</dbReference>
<dbReference type="AlphaFoldDB" id="A0A0J9X9F8"/>
<protein>
    <submittedName>
        <fullName evidence="12">Similar to Saccharomyces cerevisiae YLR389C STE23 Metalloprotease involved, with homolog Axl1p, in N-terminal processing of pro-a-factor to the mature form</fullName>
    </submittedName>
</protein>
<dbReference type="OrthoDB" id="952271at2759"/>
<dbReference type="EMBL" id="CCBN010000006">
    <property type="protein sequence ID" value="CDO53888.1"/>
    <property type="molecule type" value="Genomic_DNA"/>
</dbReference>
<evidence type="ECO:0000256" key="3">
    <source>
        <dbReference type="ARBA" id="ARBA00022723"/>
    </source>
</evidence>
<dbReference type="InterPro" id="IPR011249">
    <property type="entry name" value="Metalloenz_LuxS/M16"/>
</dbReference>
<dbReference type="InterPro" id="IPR011765">
    <property type="entry name" value="Pept_M16_N"/>
</dbReference>
<evidence type="ECO:0000313" key="12">
    <source>
        <dbReference type="EMBL" id="CDO53888.1"/>
    </source>
</evidence>
<dbReference type="FunFam" id="3.30.830.10:FF:000005">
    <property type="entry name" value="nardilysin isoform X1"/>
    <property type="match status" value="1"/>
</dbReference>
<keyword evidence="2" id="KW-0645">Protease</keyword>
<dbReference type="Gene3D" id="3.30.830.10">
    <property type="entry name" value="Metalloenzyme, LuxS/M16 peptidase-like"/>
    <property type="match status" value="4"/>
</dbReference>
<dbReference type="GO" id="GO:0005829">
    <property type="term" value="C:cytosol"/>
    <property type="evidence" value="ECO:0007669"/>
    <property type="project" value="TreeGrafter"/>
</dbReference>
<dbReference type="PANTHER" id="PTHR43690:SF18">
    <property type="entry name" value="INSULIN-DEGRADING ENZYME-RELATED"/>
    <property type="match status" value="1"/>
</dbReference>
<name>A0A0J9X9F8_GEOCN</name>
<dbReference type="SUPFAM" id="SSF63411">
    <property type="entry name" value="LuxS/MPP-like metallohydrolase"/>
    <property type="match status" value="4"/>
</dbReference>